<dbReference type="AlphaFoldDB" id="A0A1N6S6E6"/>
<proteinExistence type="predicted"/>
<protein>
    <recommendedName>
        <fullName evidence="3">Filamentous hemagglutinin</fullName>
    </recommendedName>
</protein>
<evidence type="ECO:0000313" key="2">
    <source>
        <dbReference type="Proteomes" id="UP000186895"/>
    </source>
</evidence>
<dbReference type="EMBL" id="FTMN01000004">
    <property type="protein sequence ID" value="SIQ36671.1"/>
    <property type="molecule type" value="Genomic_DNA"/>
</dbReference>
<sequence length="270" mass="29500">MKAFAQDIPGSLSKGIGAADAAVDNVLNNVDSVANTESNVERLFASSKVGETAADTALALTGAGGLVRGGIKTASKNVGAVTDGRAAGRMQVGSVVPNRTPIPVDRLDPKVLKEIQPDSRGVYGYVPRPDSKYAKLDFTDVEKVESGRVIRLDYLEGSKELDNVIQVMRAEGRSSEDIARRVVIQRNSQKMESRSLMTQDGVVELEKRNLSSWFKDPVGPSPDQAFRHYQAQQIKNSNFMTDDQVWELVIKKSMQKDPVMNTLLGIESKY</sequence>
<evidence type="ECO:0000313" key="1">
    <source>
        <dbReference type="EMBL" id="SIQ36671.1"/>
    </source>
</evidence>
<organism evidence="1 2">
    <name type="scientific">Marinobacterium stanieri</name>
    <dbReference type="NCBI Taxonomy" id="49186"/>
    <lineage>
        <taxon>Bacteria</taxon>
        <taxon>Pseudomonadati</taxon>
        <taxon>Pseudomonadota</taxon>
        <taxon>Gammaproteobacteria</taxon>
        <taxon>Oceanospirillales</taxon>
        <taxon>Oceanospirillaceae</taxon>
        <taxon>Marinobacterium</taxon>
    </lineage>
</organism>
<dbReference type="Proteomes" id="UP000186895">
    <property type="component" value="Unassembled WGS sequence"/>
</dbReference>
<gene>
    <name evidence="1" type="ORF">SAMN05421647_10456</name>
</gene>
<evidence type="ECO:0008006" key="3">
    <source>
        <dbReference type="Google" id="ProtNLM"/>
    </source>
</evidence>
<name>A0A1N6S6E6_9GAMM</name>
<reference evidence="1 2" key="1">
    <citation type="submission" date="2017-01" db="EMBL/GenBank/DDBJ databases">
        <authorList>
            <person name="Mah S.A."/>
            <person name="Swanson W.J."/>
            <person name="Moy G.W."/>
            <person name="Vacquier V.D."/>
        </authorList>
    </citation>
    <scope>NUCLEOTIDE SEQUENCE [LARGE SCALE GENOMIC DNA]</scope>
    <source>
        <strain evidence="1 2">DSM 7027</strain>
    </source>
</reference>
<dbReference type="STRING" id="49186.SAMN05421647_10456"/>
<keyword evidence="2" id="KW-1185">Reference proteome</keyword>
<accession>A0A1N6S6E6</accession>